<feature type="transmembrane region" description="Helical" evidence="6">
    <location>
        <begin position="1054"/>
        <end position="1073"/>
    </location>
</feature>
<comment type="subcellular location">
    <subcellularLocation>
        <location evidence="1">Membrane</location>
        <topology evidence="1">Multi-pass membrane protein</topology>
    </subcellularLocation>
</comment>
<evidence type="ECO:0000256" key="3">
    <source>
        <dbReference type="ARBA" id="ARBA00022989"/>
    </source>
</evidence>
<accession>A0A315W588</accession>
<evidence type="ECO:0000313" key="7">
    <source>
        <dbReference type="EMBL" id="PWA31195.1"/>
    </source>
</evidence>
<keyword evidence="8" id="KW-1185">Reference proteome</keyword>
<dbReference type="STRING" id="33528.ENSGAFP00000020670"/>
<evidence type="ECO:0000256" key="4">
    <source>
        <dbReference type="ARBA" id="ARBA00023136"/>
    </source>
</evidence>
<feature type="transmembrane region" description="Helical" evidence="6">
    <location>
        <begin position="892"/>
        <end position="911"/>
    </location>
</feature>
<feature type="transmembrane region" description="Helical" evidence="6">
    <location>
        <begin position="859"/>
        <end position="880"/>
    </location>
</feature>
<name>A0A315W588_GAMAF</name>
<feature type="non-terminal residue" evidence="7">
    <location>
        <position position="1"/>
    </location>
</feature>
<sequence length="1146" mass="127091">SSLQYHLHVFRSKPLGSPPSGSLTINKPTGFHSSLAGFSSHQPWFLVQRPHSRSRTDGSWREKTGSPRGTCDPLPRPCTDTWFAEQYHGNKTGTGALEMGSRHILLENKTCISMTLTDIRLTDITFNDMVLLLLPSLVEVTHFLYTIQLEKHYKRDNPFKGRKVTTAAGRREAEGPSASTARRPIIIIIITVQQGRNKRKEAALRGIEMPTAQHPMTIFTAKSRNALINEKACNVKSSFIGGAAMEAVCPQMTLNPCNDSFTIRPGNFVNEDEDKQSPQKSELIPVETAFNGGCGCGGVARTITWTDSNPSSKIPVHISHMFKSGNILTAQLTKGEGRQADRLGVGGMCKKLSEKSPVGATGSGLLLYCEKHQSGPRAREKLPKVTWAACCVTSQSRLEQQVDELNLTVPYIQVWRLGVGDMVVFHNPRFHRPCSLIDVFIRKQGMVRKTRVDGASHITFRYSDRKLVLKDLEITGELTGSNGVEEELRRADHGLRDPPFTHSAEPQEAAELHFQLPSAEYLYVDTNLIFQQAFVSHHPYQPFRIQTGTLHLSSRVETSLDFACSQLFNLAPEAEGFVDVEFALSGQGSKYVLLQPDGFCSVPAVDPRPELGPVFVQELLDAQSLMELCRVAAEERIPNKMCLTKEQRIEIILMAGSGSSRMRCVARPQQQTAGCPLHTHDLRGRQRKIHCIGFLKNANVVRLYRKNRHKKQKKDAATNDSICFNMCDAIAIPLIYMRIALHYKHTVIITLVLRVFSDQHKWSREMSSKTDSPPSYEDSLKDPKFNNYPFQAQHGAPLPPPPSYSPSPGMCPGPGFPPPVMPIPTLSAGLSASSPGEMDDFFSDQWESTSVRHAFIRKVYLILTVQLAFTFAVVGVFTFVDPVKMFVTQYPAIYWASFAVFFLVYCILICCKEPRRRFPLNLVLLGIFVSISPQSEAKTWTVALSYMAGTVSSYYETKAVIIAMGITGVVCIAVTVFCFQTKVDFTSCGGFLCIAAVLLMIIGIVTSIVLSFQYVPWLHMLYAAIGAIIYTLFLVYNTQLLIGNRELAISPEEYIYGALSLYVDIVHIFLFILQVSGAATESSSSPISTPASRSMAKASVYSSRSVGSRNLNGSLGNCLFTKQLNSTHLLPISIRPDCVLQLQGET</sequence>
<gene>
    <name evidence="7" type="ORF">CCH79_00002939</name>
</gene>
<keyword evidence="3 6" id="KW-1133">Transmembrane helix</keyword>
<feature type="non-terminal residue" evidence="7">
    <location>
        <position position="1146"/>
    </location>
</feature>
<dbReference type="PANTHER" id="PTHR23291">
    <property type="entry name" value="BAX INHIBITOR-RELATED"/>
    <property type="match status" value="1"/>
</dbReference>
<feature type="compositionally biased region" description="Basic and acidic residues" evidence="5">
    <location>
        <begin position="54"/>
        <end position="65"/>
    </location>
</feature>
<dbReference type="Pfam" id="PF01027">
    <property type="entry name" value="Bax1-I"/>
    <property type="match status" value="1"/>
</dbReference>
<protein>
    <submittedName>
        <fullName evidence="7">Uncharacterized protein</fullName>
    </submittedName>
</protein>
<feature type="transmembrane region" description="Helical" evidence="6">
    <location>
        <begin position="735"/>
        <end position="756"/>
    </location>
</feature>
<feature type="transmembrane region" description="Helical" evidence="6">
    <location>
        <begin position="1021"/>
        <end position="1042"/>
    </location>
</feature>
<evidence type="ECO:0000313" key="8">
    <source>
        <dbReference type="Proteomes" id="UP000250572"/>
    </source>
</evidence>
<keyword evidence="4 6" id="KW-0472">Membrane</keyword>
<feature type="transmembrane region" description="Helical" evidence="6">
    <location>
        <begin position="918"/>
        <end position="935"/>
    </location>
</feature>
<dbReference type="GO" id="GO:0005783">
    <property type="term" value="C:endoplasmic reticulum"/>
    <property type="evidence" value="ECO:0007669"/>
    <property type="project" value="TreeGrafter"/>
</dbReference>
<evidence type="ECO:0000256" key="6">
    <source>
        <dbReference type="SAM" id="Phobius"/>
    </source>
</evidence>
<reference evidence="7 8" key="1">
    <citation type="journal article" date="2018" name="G3 (Bethesda)">
        <title>A High-Quality Reference Genome for the Invasive Mosquitofish Gambusia affinis Using a Chicago Library.</title>
        <authorList>
            <person name="Hoffberg S.L."/>
            <person name="Troendle N.J."/>
            <person name="Glenn T.C."/>
            <person name="Mahmud O."/>
            <person name="Louha S."/>
            <person name="Chalopin D."/>
            <person name="Bennetzen J.L."/>
            <person name="Mauricio R."/>
        </authorList>
    </citation>
    <scope>NUCLEOTIDE SEQUENCE [LARGE SCALE GENOMIC DNA]</scope>
    <source>
        <strain evidence="7">NE01/NJP1002.9</strain>
        <tissue evidence="7">Muscle</tissue>
    </source>
</reference>
<feature type="transmembrane region" description="Helical" evidence="6">
    <location>
        <begin position="991"/>
        <end position="1015"/>
    </location>
</feature>
<proteinExistence type="predicted"/>
<organism evidence="7 8">
    <name type="scientific">Gambusia affinis</name>
    <name type="common">Western mosquitofish</name>
    <name type="synonym">Heterandria affinis</name>
    <dbReference type="NCBI Taxonomy" id="33528"/>
    <lineage>
        <taxon>Eukaryota</taxon>
        <taxon>Metazoa</taxon>
        <taxon>Chordata</taxon>
        <taxon>Craniata</taxon>
        <taxon>Vertebrata</taxon>
        <taxon>Euteleostomi</taxon>
        <taxon>Actinopterygii</taxon>
        <taxon>Neopterygii</taxon>
        <taxon>Teleostei</taxon>
        <taxon>Neoteleostei</taxon>
        <taxon>Acanthomorphata</taxon>
        <taxon>Ovalentaria</taxon>
        <taxon>Atherinomorphae</taxon>
        <taxon>Cyprinodontiformes</taxon>
        <taxon>Poeciliidae</taxon>
        <taxon>Poeciliinae</taxon>
        <taxon>Gambusia</taxon>
    </lineage>
</organism>
<dbReference type="GO" id="GO:2001234">
    <property type="term" value="P:negative regulation of apoptotic signaling pathway"/>
    <property type="evidence" value="ECO:0007669"/>
    <property type="project" value="TreeGrafter"/>
</dbReference>
<evidence type="ECO:0000256" key="1">
    <source>
        <dbReference type="ARBA" id="ARBA00004141"/>
    </source>
</evidence>
<dbReference type="PANTHER" id="PTHR23291:SF35">
    <property type="entry name" value="PROTEIN LIFEGUARD 3"/>
    <property type="match status" value="1"/>
</dbReference>
<dbReference type="GO" id="GO:0016020">
    <property type="term" value="C:membrane"/>
    <property type="evidence" value="ECO:0007669"/>
    <property type="project" value="UniProtKB-SubCell"/>
</dbReference>
<dbReference type="GO" id="GO:0005794">
    <property type="term" value="C:Golgi apparatus"/>
    <property type="evidence" value="ECO:0007669"/>
    <property type="project" value="TreeGrafter"/>
</dbReference>
<comment type="caution">
    <text evidence="7">The sequence shown here is derived from an EMBL/GenBank/DDBJ whole genome shotgun (WGS) entry which is preliminary data.</text>
</comment>
<dbReference type="EMBL" id="NHOQ01000293">
    <property type="protein sequence ID" value="PWA31195.1"/>
    <property type="molecule type" value="Genomic_DNA"/>
</dbReference>
<dbReference type="CDD" id="cd10428">
    <property type="entry name" value="LFG_like"/>
    <property type="match status" value="1"/>
</dbReference>
<dbReference type="Proteomes" id="UP000250572">
    <property type="component" value="Unassembled WGS sequence"/>
</dbReference>
<keyword evidence="2 6" id="KW-0812">Transmembrane</keyword>
<dbReference type="AlphaFoldDB" id="A0A315W588"/>
<feature type="transmembrane region" description="Helical" evidence="6">
    <location>
        <begin position="959"/>
        <end position="979"/>
    </location>
</feature>
<evidence type="ECO:0000256" key="5">
    <source>
        <dbReference type="SAM" id="MobiDB-lite"/>
    </source>
</evidence>
<dbReference type="InterPro" id="IPR006214">
    <property type="entry name" value="Bax_inhibitor_1-related"/>
</dbReference>
<evidence type="ECO:0000256" key="2">
    <source>
        <dbReference type="ARBA" id="ARBA00022692"/>
    </source>
</evidence>
<feature type="region of interest" description="Disordered" evidence="5">
    <location>
        <begin position="49"/>
        <end position="72"/>
    </location>
</feature>